<dbReference type="EMBL" id="VSRR010042851">
    <property type="protein sequence ID" value="MPC76208.1"/>
    <property type="molecule type" value="Genomic_DNA"/>
</dbReference>
<evidence type="ECO:0000256" key="1">
    <source>
        <dbReference type="SAM" id="MobiDB-lite"/>
    </source>
</evidence>
<feature type="region of interest" description="Disordered" evidence="1">
    <location>
        <begin position="28"/>
        <end position="86"/>
    </location>
</feature>
<organism evidence="3 4">
    <name type="scientific">Portunus trituberculatus</name>
    <name type="common">Swimming crab</name>
    <name type="synonym">Neptunus trituberculatus</name>
    <dbReference type="NCBI Taxonomy" id="210409"/>
    <lineage>
        <taxon>Eukaryota</taxon>
        <taxon>Metazoa</taxon>
        <taxon>Ecdysozoa</taxon>
        <taxon>Arthropoda</taxon>
        <taxon>Crustacea</taxon>
        <taxon>Multicrustacea</taxon>
        <taxon>Malacostraca</taxon>
        <taxon>Eumalacostraca</taxon>
        <taxon>Eucarida</taxon>
        <taxon>Decapoda</taxon>
        <taxon>Pleocyemata</taxon>
        <taxon>Brachyura</taxon>
        <taxon>Eubrachyura</taxon>
        <taxon>Portunoidea</taxon>
        <taxon>Portunidae</taxon>
        <taxon>Portuninae</taxon>
        <taxon>Portunus</taxon>
    </lineage>
</organism>
<sequence>MLRHISCCGALLCAGWRCVAARVRLEGASCSPAAQSSLRSTGGGGGGGERGQNSAGARRKSKRRGGGGEEVEEEEGDGDPPLETKA</sequence>
<dbReference type="AlphaFoldDB" id="A0A5B7I5Q8"/>
<evidence type="ECO:0008006" key="5">
    <source>
        <dbReference type="Google" id="ProtNLM"/>
    </source>
</evidence>
<feature type="chain" id="PRO_5022805231" description="Secreted protein" evidence="2">
    <location>
        <begin position="22"/>
        <end position="86"/>
    </location>
</feature>
<dbReference type="Proteomes" id="UP000324222">
    <property type="component" value="Unassembled WGS sequence"/>
</dbReference>
<reference evidence="3 4" key="1">
    <citation type="submission" date="2019-05" db="EMBL/GenBank/DDBJ databases">
        <title>Another draft genome of Portunus trituberculatus and its Hox gene families provides insights of decapod evolution.</title>
        <authorList>
            <person name="Jeong J.-H."/>
            <person name="Song I."/>
            <person name="Kim S."/>
            <person name="Choi T."/>
            <person name="Kim D."/>
            <person name="Ryu S."/>
            <person name="Kim W."/>
        </authorList>
    </citation>
    <scope>NUCLEOTIDE SEQUENCE [LARGE SCALE GENOMIC DNA]</scope>
    <source>
        <tissue evidence="3">Muscle</tissue>
    </source>
</reference>
<comment type="caution">
    <text evidence="3">The sequence shown here is derived from an EMBL/GenBank/DDBJ whole genome shotgun (WGS) entry which is preliminary data.</text>
</comment>
<gene>
    <name evidence="3" type="ORF">E2C01_070615</name>
</gene>
<feature type="signal peptide" evidence="2">
    <location>
        <begin position="1"/>
        <end position="21"/>
    </location>
</feature>
<evidence type="ECO:0000313" key="4">
    <source>
        <dbReference type="Proteomes" id="UP000324222"/>
    </source>
</evidence>
<accession>A0A5B7I5Q8</accession>
<evidence type="ECO:0000256" key="2">
    <source>
        <dbReference type="SAM" id="SignalP"/>
    </source>
</evidence>
<feature type="compositionally biased region" description="Acidic residues" evidence="1">
    <location>
        <begin position="69"/>
        <end position="80"/>
    </location>
</feature>
<keyword evidence="4" id="KW-1185">Reference proteome</keyword>
<protein>
    <recommendedName>
        <fullName evidence="5">Secreted protein</fullName>
    </recommendedName>
</protein>
<keyword evidence="2" id="KW-0732">Signal</keyword>
<feature type="compositionally biased region" description="Gly residues" evidence="1">
    <location>
        <begin position="41"/>
        <end position="50"/>
    </location>
</feature>
<evidence type="ECO:0000313" key="3">
    <source>
        <dbReference type="EMBL" id="MPC76208.1"/>
    </source>
</evidence>
<name>A0A5B7I5Q8_PORTR</name>
<proteinExistence type="predicted"/>